<evidence type="ECO:0000256" key="1">
    <source>
        <dbReference type="SAM" id="MobiDB-lite"/>
    </source>
</evidence>
<dbReference type="PANTHER" id="PTHR28244:SF1">
    <property type="entry name" value="RNA POLYMERASE I-SPECIFIC TRANSCRIPTION INITIATION FACTOR RRN11"/>
    <property type="match status" value="1"/>
</dbReference>
<dbReference type="EMBL" id="MU004231">
    <property type="protein sequence ID" value="KAF2672584.1"/>
    <property type="molecule type" value="Genomic_DNA"/>
</dbReference>
<dbReference type="InterPro" id="IPR007224">
    <property type="entry name" value="TIF_Rrn11"/>
</dbReference>
<dbReference type="Pfam" id="PF04090">
    <property type="entry name" value="Rrn11"/>
    <property type="match status" value="1"/>
</dbReference>
<dbReference type="InterPro" id="IPR053029">
    <property type="entry name" value="RNA_pol_I-specific_init_factor"/>
</dbReference>
<dbReference type="GO" id="GO:0042790">
    <property type="term" value="P:nucleolar large rRNA transcription by RNA polymerase I"/>
    <property type="evidence" value="ECO:0007669"/>
    <property type="project" value="TreeGrafter"/>
</dbReference>
<evidence type="ECO:0000313" key="3">
    <source>
        <dbReference type="Proteomes" id="UP000799302"/>
    </source>
</evidence>
<organism evidence="2 3">
    <name type="scientific">Microthyrium microscopicum</name>
    <dbReference type="NCBI Taxonomy" id="703497"/>
    <lineage>
        <taxon>Eukaryota</taxon>
        <taxon>Fungi</taxon>
        <taxon>Dikarya</taxon>
        <taxon>Ascomycota</taxon>
        <taxon>Pezizomycotina</taxon>
        <taxon>Dothideomycetes</taxon>
        <taxon>Dothideomycetes incertae sedis</taxon>
        <taxon>Microthyriales</taxon>
        <taxon>Microthyriaceae</taxon>
        <taxon>Microthyrium</taxon>
    </lineage>
</organism>
<dbReference type="OrthoDB" id="2159786at2759"/>
<protein>
    <submittedName>
        <fullName evidence="2">Uncharacterized protein</fullName>
    </submittedName>
</protein>
<gene>
    <name evidence="2" type="ORF">BT63DRAFT_131248</name>
</gene>
<feature type="region of interest" description="Disordered" evidence="1">
    <location>
        <begin position="83"/>
        <end position="109"/>
    </location>
</feature>
<sequence length="445" mass="48689">MVNTTIFQTRRQPPPPTQAESEATAKRKRKRSSTITSPENNSPSSSPPQGQQLPQSPPQSPTRNPTPILTHLTRAQLSQFALAGHQPNDPIPPSPFPDAPPHQNPDGPNILAQAKTATLALQPPLHNIWTGTGGHAKAQHLAVMTTVLHSALLRGDYERAGRAWALLLRASPDGVDLRAFGRWGIGAEVLLRRGKTRQKTSGRSGGDEETVVGDGDVEMRDDGDDEAAEKETEDVDGGDVIPEANLEAAKQFYEGQIRRHPPKRNTPLNLVPMIPNFYPAFFSVWIYQITQRSRLATAKLARKAAIETRSRAASPASLRSSSLFVSNRRGSIDRDAEEIDGAEAIRERELASARELAERFDTELDNAPYDNSVEMLRLRSMVAQWIADLVDAPVDKIDDDLFSMGGLSLEDGIDSNATPGRSNERHQALKTAKEMLARAERAAQG</sequence>
<feature type="compositionally biased region" description="Pro residues" evidence="1">
    <location>
        <begin position="89"/>
        <end position="103"/>
    </location>
</feature>
<dbReference type="GO" id="GO:0017025">
    <property type="term" value="F:TBP-class protein binding"/>
    <property type="evidence" value="ECO:0007669"/>
    <property type="project" value="TreeGrafter"/>
</dbReference>
<proteinExistence type="predicted"/>
<keyword evidence="3" id="KW-1185">Reference proteome</keyword>
<evidence type="ECO:0000313" key="2">
    <source>
        <dbReference type="EMBL" id="KAF2672584.1"/>
    </source>
</evidence>
<feature type="compositionally biased region" description="Acidic residues" evidence="1">
    <location>
        <begin position="207"/>
        <end position="237"/>
    </location>
</feature>
<reference evidence="2" key="1">
    <citation type="journal article" date="2020" name="Stud. Mycol.">
        <title>101 Dothideomycetes genomes: a test case for predicting lifestyles and emergence of pathogens.</title>
        <authorList>
            <person name="Haridas S."/>
            <person name="Albert R."/>
            <person name="Binder M."/>
            <person name="Bloem J."/>
            <person name="Labutti K."/>
            <person name="Salamov A."/>
            <person name="Andreopoulos B."/>
            <person name="Baker S."/>
            <person name="Barry K."/>
            <person name="Bills G."/>
            <person name="Bluhm B."/>
            <person name="Cannon C."/>
            <person name="Castanera R."/>
            <person name="Culley D."/>
            <person name="Daum C."/>
            <person name="Ezra D."/>
            <person name="Gonzalez J."/>
            <person name="Henrissat B."/>
            <person name="Kuo A."/>
            <person name="Liang C."/>
            <person name="Lipzen A."/>
            <person name="Lutzoni F."/>
            <person name="Magnuson J."/>
            <person name="Mondo S."/>
            <person name="Nolan M."/>
            <person name="Ohm R."/>
            <person name="Pangilinan J."/>
            <person name="Park H.-J."/>
            <person name="Ramirez L."/>
            <person name="Alfaro M."/>
            <person name="Sun H."/>
            <person name="Tritt A."/>
            <person name="Yoshinaga Y."/>
            <person name="Zwiers L.-H."/>
            <person name="Turgeon B."/>
            <person name="Goodwin S."/>
            <person name="Spatafora J."/>
            <person name="Crous P."/>
            <person name="Grigoriev I."/>
        </authorList>
    </citation>
    <scope>NUCLEOTIDE SEQUENCE</scope>
    <source>
        <strain evidence="2">CBS 115976</strain>
    </source>
</reference>
<feature type="compositionally biased region" description="Low complexity" evidence="1">
    <location>
        <begin position="33"/>
        <end position="54"/>
    </location>
</feature>
<dbReference type="AlphaFoldDB" id="A0A6A6UNW2"/>
<name>A0A6A6UNW2_9PEZI</name>
<accession>A0A6A6UNW2</accession>
<dbReference type="GO" id="GO:0001181">
    <property type="term" value="F:RNA polymerase I general transcription initiation factor activity"/>
    <property type="evidence" value="ECO:0007669"/>
    <property type="project" value="InterPro"/>
</dbReference>
<feature type="region of interest" description="Disordered" evidence="1">
    <location>
        <begin position="194"/>
        <end position="241"/>
    </location>
</feature>
<dbReference type="PANTHER" id="PTHR28244">
    <property type="entry name" value="RNA POLYMERASE I-SPECIFIC TRANSCRIPTION INITIATION FACTOR RRN11"/>
    <property type="match status" value="1"/>
</dbReference>
<dbReference type="GO" id="GO:0070860">
    <property type="term" value="C:RNA polymerase I core factor complex"/>
    <property type="evidence" value="ECO:0007669"/>
    <property type="project" value="TreeGrafter"/>
</dbReference>
<dbReference type="GO" id="GO:0001164">
    <property type="term" value="F:RNA polymerase I core promoter sequence-specific DNA binding"/>
    <property type="evidence" value="ECO:0007669"/>
    <property type="project" value="InterPro"/>
</dbReference>
<dbReference type="Proteomes" id="UP000799302">
    <property type="component" value="Unassembled WGS sequence"/>
</dbReference>
<feature type="region of interest" description="Disordered" evidence="1">
    <location>
        <begin position="1"/>
        <end position="67"/>
    </location>
</feature>